<protein>
    <submittedName>
        <fullName evidence="2">Uncharacterized protein</fullName>
    </submittedName>
</protein>
<feature type="compositionally biased region" description="Polar residues" evidence="1">
    <location>
        <begin position="118"/>
        <end position="146"/>
    </location>
</feature>
<evidence type="ECO:0000313" key="3">
    <source>
        <dbReference type="Proteomes" id="UP000299102"/>
    </source>
</evidence>
<dbReference type="AlphaFoldDB" id="A0A4C1TY82"/>
<organism evidence="2 3">
    <name type="scientific">Eumeta variegata</name>
    <name type="common">Bagworm moth</name>
    <name type="synonym">Eumeta japonica</name>
    <dbReference type="NCBI Taxonomy" id="151549"/>
    <lineage>
        <taxon>Eukaryota</taxon>
        <taxon>Metazoa</taxon>
        <taxon>Ecdysozoa</taxon>
        <taxon>Arthropoda</taxon>
        <taxon>Hexapoda</taxon>
        <taxon>Insecta</taxon>
        <taxon>Pterygota</taxon>
        <taxon>Neoptera</taxon>
        <taxon>Endopterygota</taxon>
        <taxon>Lepidoptera</taxon>
        <taxon>Glossata</taxon>
        <taxon>Ditrysia</taxon>
        <taxon>Tineoidea</taxon>
        <taxon>Psychidae</taxon>
        <taxon>Oiketicinae</taxon>
        <taxon>Eumeta</taxon>
    </lineage>
</organism>
<reference evidence="2 3" key="1">
    <citation type="journal article" date="2019" name="Commun. Biol.">
        <title>The bagworm genome reveals a unique fibroin gene that provides high tensile strength.</title>
        <authorList>
            <person name="Kono N."/>
            <person name="Nakamura H."/>
            <person name="Ohtoshi R."/>
            <person name="Tomita M."/>
            <person name="Numata K."/>
            <person name="Arakawa K."/>
        </authorList>
    </citation>
    <scope>NUCLEOTIDE SEQUENCE [LARGE SCALE GENOMIC DNA]</scope>
</reference>
<sequence>MYSTSHSLRNRSCTKIQRLFAKPKPRVGAIIQSRRLLELLDDVCGLEAIIYTEVPQSRRDDCTLDEVGPVPCKVIGLSVSVKIITGEDVNRGQAGSLEMKANEPLARVRPGASGTGLGSNHQQTQMRWSSPINESSTPLPRRQNQPRAIDHV</sequence>
<dbReference type="EMBL" id="BGZK01000102">
    <property type="protein sequence ID" value="GBP18878.1"/>
    <property type="molecule type" value="Genomic_DNA"/>
</dbReference>
<accession>A0A4C1TY82</accession>
<evidence type="ECO:0000256" key="1">
    <source>
        <dbReference type="SAM" id="MobiDB-lite"/>
    </source>
</evidence>
<dbReference type="Proteomes" id="UP000299102">
    <property type="component" value="Unassembled WGS sequence"/>
</dbReference>
<feature type="region of interest" description="Disordered" evidence="1">
    <location>
        <begin position="95"/>
        <end position="152"/>
    </location>
</feature>
<evidence type="ECO:0000313" key="2">
    <source>
        <dbReference type="EMBL" id="GBP18878.1"/>
    </source>
</evidence>
<comment type="caution">
    <text evidence="2">The sequence shown here is derived from an EMBL/GenBank/DDBJ whole genome shotgun (WGS) entry which is preliminary data.</text>
</comment>
<proteinExistence type="predicted"/>
<name>A0A4C1TY82_EUMVA</name>
<gene>
    <name evidence="2" type="ORF">EVAR_20409_1</name>
</gene>
<keyword evidence="3" id="KW-1185">Reference proteome</keyword>